<reference evidence="2" key="1">
    <citation type="submission" date="2011-03" db="EMBL/GenBank/DDBJ databases">
        <title>The Genome Sequence of Nematocida sp1 strain ERTm2.</title>
        <authorList>
            <consortium name="The Broad Institute Genome Sequencing Platform"/>
            <consortium name="The Broad Institute Genome Sequencing Center for Infectious Disease"/>
            <person name="Cuomo C."/>
            <person name="Troemel E."/>
            <person name="Young S.K."/>
            <person name="Zeng Q."/>
            <person name="Gargeya S."/>
            <person name="Fitzgerald M."/>
            <person name="Haas B."/>
            <person name="Abouelleil A."/>
            <person name="Alvarado L."/>
            <person name="Arachchi H.M."/>
            <person name="Berlin A."/>
            <person name="Brown A."/>
            <person name="Chapman S.B."/>
            <person name="Chen Z."/>
            <person name="Dunbar C."/>
            <person name="Freedman E."/>
            <person name="Gearin G."/>
            <person name="Gellesch M."/>
            <person name="Goldberg J."/>
            <person name="Griggs A."/>
            <person name="Gujja S."/>
            <person name="Heilman E.R."/>
            <person name="Heiman D."/>
            <person name="Howarth C."/>
            <person name="Larson L."/>
            <person name="Lui A."/>
            <person name="MacDonald P.J.P."/>
            <person name="Mehta T."/>
            <person name="Montmayeur A."/>
            <person name="Murphy C."/>
            <person name="Neiman D."/>
            <person name="Pearson M."/>
            <person name="Priest M."/>
            <person name="Roberts A."/>
            <person name="Saif S."/>
            <person name="Shea T."/>
            <person name="Shenoy N."/>
            <person name="Sisk P."/>
            <person name="Stolte C."/>
            <person name="Sykes S."/>
            <person name="White J."/>
            <person name="Yandava C."/>
            <person name="Wortman J."/>
            <person name="Nusbaum C."/>
            <person name="Birren B."/>
        </authorList>
    </citation>
    <scope>NUCLEOTIDE SEQUENCE</scope>
    <source>
        <strain evidence="2">ERTm2</strain>
    </source>
</reference>
<organism evidence="2">
    <name type="scientific">Nematocida ausubeli (strain ATCC PRA-371 / ERTm2)</name>
    <name type="common">Nematode killer fungus</name>
    <dbReference type="NCBI Taxonomy" id="1913371"/>
    <lineage>
        <taxon>Eukaryota</taxon>
        <taxon>Fungi</taxon>
        <taxon>Fungi incertae sedis</taxon>
        <taxon>Microsporidia</taxon>
        <taxon>Nematocida</taxon>
    </lineage>
</organism>
<name>H8ZCD7_NEMA1</name>
<dbReference type="HOGENOM" id="CLU_1180516_0_0_1"/>
<accession>H8ZCD7</accession>
<proteinExistence type="predicted"/>
<evidence type="ECO:0000313" key="2">
    <source>
        <dbReference type="EMBL" id="EHY65773.1"/>
    </source>
</evidence>
<gene>
    <name evidence="2" type="ORF">NERG_01380</name>
</gene>
<keyword evidence="1" id="KW-0472">Membrane</keyword>
<dbReference type="Proteomes" id="UP000005622">
    <property type="component" value="Unassembled WGS sequence"/>
</dbReference>
<protein>
    <submittedName>
        <fullName evidence="2">Uncharacterized protein</fullName>
    </submittedName>
</protein>
<evidence type="ECO:0000256" key="1">
    <source>
        <dbReference type="SAM" id="Phobius"/>
    </source>
</evidence>
<dbReference type="AlphaFoldDB" id="H8ZCD7"/>
<keyword evidence="1" id="KW-1133">Transmembrane helix</keyword>
<dbReference type="EMBL" id="JH604635">
    <property type="protein sequence ID" value="EHY65773.1"/>
    <property type="molecule type" value="Genomic_DNA"/>
</dbReference>
<keyword evidence="1" id="KW-0812">Transmembrane</keyword>
<feature type="transmembrane region" description="Helical" evidence="1">
    <location>
        <begin position="202"/>
        <end position="223"/>
    </location>
</feature>
<sequence length="235" mass="27280">MDSYNKINKSELAAGANKYYRKIHNTAEQDFTSMEDLFSKFPKPDFSQMNLIIPTNFEDFKQMMHNGVENGSITMQENMSEEEMRALWKFASSNFENSMYNMATQTIQAEVSIDSEFGNKLKNYMTYDLENHKPQAIEEIQEYIRRSKGYFQELFSLAVTNARENLLVPENFNSLLVYEVRPNNAQESGLFKIFKNQRMKKYAKVLGISLLVISLIVLCVVLATRKAPISNYFKT</sequence>